<feature type="region of interest" description="Disordered" evidence="2">
    <location>
        <begin position="1"/>
        <end position="35"/>
    </location>
</feature>
<organism evidence="4">
    <name type="scientific">Kitasatospora camelliae</name>
    <dbReference type="NCBI Taxonomy" id="3156397"/>
    <lineage>
        <taxon>Bacteria</taxon>
        <taxon>Bacillati</taxon>
        <taxon>Actinomycetota</taxon>
        <taxon>Actinomycetes</taxon>
        <taxon>Kitasatosporales</taxon>
        <taxon>Streptomycetaceae</taxon>
        <taxon>Kitasatospora</taxon>
    </lineage>
</organism>
<dbReference type="KEGG" id="kcm:ABWK59_31750"/>
<dbReference type="Gene3D" id="1.10.510.10">
    <property type="entry name" value="Transferase(Phosphotransferase) domain 1"/>
    <property type="match status" value="1"/>
</dbReference>
<reference evidence="4" key="1">
    <citation type="submission" date="2024-06" db="EMBL/GenBank/DDBJ databases">
        <title>The genome sequences of Kitasatospora sp. strain HUAS MG31.</title>
        <authorList>
            <person name="Mo P."/>
        </authorList>
    </citation>
    <scope>NUCLEOTIDE SEQUENCE</scope>
    <source>
        <strain evidence="4">HUAS MG31</strain>
    </source>
</reference>
<dbReference type="InterPro" id="IPR011009">
    <property type="entry name" value="Kinase-like_dom_sf"/>
</dbReference>
<dbReference type="InterPro" id="IPR000719">
    <property type="entry name" value="Prot_kinase_dom"/>
</dbReference>
<feature type="compositionally biased region" description="Pro residues" evidence="2">
    <location>
        <begin position="16"/>
        <end position="34"/>
    </location>
</feature>
<dbReference type="Pfam" id="PF00069">
    <property type="entry name" value="Pkinase"/>
    <property type="match status" value="1"/>
</dbReference>
<feature type="compositionally biased region" description="Pro residues" evidence="2">
    <location>
        <begin position="381"/>
        <end position="395"/>
    </location>
</feature>
<dbReference type="GO" id="GO:0004674">
    <property type="term" value="F:protein serine/threonine kinase activity"/>
    <property type="evidence" value="ECO:0007669"/>
    <property type="project" value="TreeGrafter"/>
</dbReference>
<dbReference type="PROSITE" id="PS50011">
    <property type="entry name" value="PROTEIN_KINASE_DOM"/>
    <property type="match status" value="1"/>
</dbReference>
<dbReference type="EMBL" id="CP159872">
    <property type="protein sequence ID" value="XCM83173.1"/>
    <property type="molecule type" value="Genomic_DNA"/>
</dbReference>
<keyword evidence="4" id="KW-0418">Kinase</keyword>
<keyword evidence="1" id="KW-0067">ATP-binding</keyword>
<dbReference type="InterPro" id="IPR023346">
    <property type="entry name" value="Lysozyme-like_dom_sf"/>
</dbReference>
<evidence type="ECO:0000259" key="3">
    <source>
        <dbReference type="PROSITE" id="PS50011"/>
    </source>
</evidence>
<proteinExistence type="predicted"/>
<dbReference type="PANTHER" id="PTHR44329">
    <property type="entry name" value="SERINE/THREONINE-PROTEIN KINASE TNNI3K-RELATED"/>
    <property type="match status" value="1"/>
</dbReference>
<dbReference type="InterPro" id="IPR017441">
    <property type="entry name" value="Protein_kinase_ATP_BS"/>
</dbReference>
<dbReference type="PANTHER" id="PTHR44329:SF214">
    <property type="entry name" value="PROTEIN KINASE DOMAIN-CONTAINING PROTEIN"/>
    <property type="match status" value="1"/>
</dbReference>
<protein>
    <submittedName>
        <fullName evidence="4">Serine/threonine-protein kinase</fullName>
    </submittedName>
</protein>
<keyword evidence="1" id="KW-0547">Nucleotide-binding</keyword>
<dbReference type="RefSeq" id="WP_354644108.1">
    <property type="nucleotide sequence ID" value="NZ_CP159872.1"/>
</dbReference>
<gene>
    <name evidence="4" type="ORF">ABWK59_31750</name>
</gene>
<dbReference type="Gene3D" id="1.10.530.10">
    <property type="match status" value="1"/>
</dbReference>
<name>A0AAU8K7E5_9ACTN</name>
<dbReference type="Gene3D" id="3.30.200.20">
    <property type="entry name" value="Phosphorylase Kinase, domain 1"/>
    <property type="match status" value="1"/>
</dbReference>
<feature type="region of interest" description="Disordered" evidence="2">
    <location>
        <begin position="358"/>
        <end position="399"/>
    </location>
</feature>
<feature type="domain" description="Protein kinase" evidence="3">
    <location>
        <begin position="42"/>
        <end position="316"/>
    </location>
</feature>
<sequence>MDRTPARRDAPDPRPSDPPPSQPPLPDPEVPEVPPGYRLAGYRITGPIGRGGWGSVHAAERESDGAPAAVKLLLPTLLTPGQRRTMAELARREVEFSRRADHPALVRTFAALTLDDPGRPQLHGAVALVMERAERSLQDLLADGGDLPPDRAGRILAEACAGLAHMHGNGWVHGDLKPANVLLMADGSVRLADFGLTAELDGTHAYVPPLGSPDHVPPEWWSERAGPRGVALRPSSDVWAFGVLAHQLLAGGLHPFPGATPRARALAAQSHARAGRRPRLDERVPPAWRPVIAGCLDPDPAARPAASVLAAAFPVDLAADLPAGRGPVGGPSRRRIALGAAAAATALAVTAAVLLAGPDTPPPPGSPLPSAGTPVAGGPATPVPPPATGPLPGALPPGADVPADLREPITQAARRCPEPEVTPALIAAMLKAESGFDADAARPETQEYGIAMWTPSVFTAWAQDGDLDGDKDYMSPPDAVISMGSYVCWLAQQFKRRGLREDLPGLLAAGYRTSDKTVAEARGVPERAREHAARVRAYLAEYTAP</sequence>
<dbReference type="SMART" id="SM00220">
    <property type="entry name" value="S_TKc"/>
    <property type="match status" value="1"/>
</dbReference>
<dbReference type="SUPFAM" id="SSF53955">
    <property type="entry name" value="Lysozyme-like"/>
    <property type="match status" value="1"/>
</dbReference>
<dbReference type="PROSITE" id="PS00107">
    <property type="entry name" value="PROTEIN_KINASE_ATP"/>
    <property type="match status" value="1"/>
</dbReference>
<dbReference type="SUPFAM" id="SSF56112">
    <property type="entry name" value="Protein kinase-like (PK-like)"/>
    <property type="match status" value="1"/>
</dbReference>
<dbReference type="CDD" id="cd14014">
    <property type="entry name" value="STKc_PknB_like"/>
    <property type="match status" value="1"/>
</dbReference>
<feature type="compositionally biased region" description="Basic and acidic residues" evidence="2">
    <location>
        <begin position="1"/>
        <end position="15"/>
    </location>
</feature>
<keyword evidence="4" id="KW-0808">Transferase</keyword>
<accession>A0AAU8K7E5</accession>
<feature type="binding site" evidence="1">
    <location>
        <position position="71"/>
    </location>
    <ligand>
        <name>ATP</name>
        <dbReference type="ChEBI" id="CHEBI:30616"/>
    </ligand>
</feature>
<dbReference type="AlphaFoldDB" id="A0AAU8K7E5"/>
<evidence type="ECO:0000256" key="2">
    <source>
        <dbReference type="SAM" id="MobiDB-lite"/>
    </source>
</evidence>
<feature type="compositionally biased region" description="Low complexity" evidence="2">
    <location>
        <begin position="368"/>
        <end position="380"/>
    </location>
</feature>
<dbReference type="GO" id="GO:0005524">
    <property type="term" value="F:ATP binding"/>
    <property type="evidence" value="ECO:0007669"/>
    <property type="project" value="UniProtKB-UniRule"/>
</dbReference>
<evidence type="ECO:0000256" key="1">
    <source>
        <dbReference type="PROSITE-ProRule" id="PRU10141"/>
    </source>
</evidence>
<dbReference type="InterPro" id="IPR051681">
    <property type="entry name" value="Ser/Thr_Kinases-Pseudokinases"/>
</dbReference>
<evidence type="ECO:0000313" key="4">
    <source>
        <dbReference type="EMBL" id="XCM83173.1"/>
    </source>
</evidence>